<dbReference type="PANTHER" id="PTHR44167:SF24">
    <property type="entry name" value="SERINE_THREONINE-PROTEIN KINASE CHK2"/>
    <property type="match status" value="1"/>
</dbReference>
<dbReference type="GO" id="GO:0005524">
    <property type="term" value="F:ATP binding"/>
    <property type="evidence" value="ECO:0007669"/>
    <property type="project" value="InterPro"/>
</dbReference>
<dbReference type="CDD" id="cd00180">
    <property type="entry name" value="PKc"/>
    <property type="match status" value="1"/>
</dbReference>
<evidence type="ECO:0000313" key="2">
    <source>
        <dbReference type="EMBL" id="BEP28480.1"/>
    </source>
</evidence>
<dbReference type="Gene3D" id="1.10.510.10">
    <property type="entry name" value="Transferase(Phosphotransferase) domain 1"/>
    <property type="match status" value="1"/>
</dbReference>
<dbReference type="EMBL" id="AP028654">
    <property type="protein sequence ID" value="BEP28480.1"/>
    <property type="molecule type" value="Genomic_DNA"/>
</dbReference>
<dbReference type="Proteomes" id="UP001321786">
    <property type="component" value="Chromosome"/>
</dbReference>
<dbReference type="GO" id="GO:0004672">
    <property type="term" value="F:protein kinase activity"/>
    <property type="evidence" value="ECO:0007669"/>
    <property type="project" value="InterPro"/>
</dbReference>
<dbReference type="PROSITE" id="PS00108">
    <property type="entry name" value="PROTEIN_KINASE_ST"/>
    <property type="match status" value="1"/>
</dbReference>
<organism evidence="2 3">
    <name type="scientific">Helicovermis profundi</name>
    <dbReference type="NCBI Taxonomy" id="3065157"/>
    <lineage>
        <taxon>Bacteria</taxon>
        <taxon>Bacillati</taxon>
        <taxon>Bacillota</taxon>
        <taxon>Clostridia</taxon>
        <taxon>Helicovermis</taxon>
    </lineage>
</organism>
<dbReference type="AlphaFoldDB" id="A0AAU9EPV1"/>
<accession>A0AAU9EPV1</accession>
<dbReference type="SMART" id="SM00220">
    <property type="entry name" value="S_TKc"/>
    <property type="match status" value="1"/>
</dbReference>
<gene>
    <name evidence="2" type="ORF">HLPR_08110</name>
</gene>
<dbReference type="SUPFAM" id="SSF56112">
    <property type="entry name" value="Protein kinase-like (PK-like)"/>
    <property type="match status" value="1"/>
</dbReference>
<dbReference type="InterPro" id="IPR000719">
    <property type="entry name" value="Prot_kinase_dom"/>
</dbReference>
<dbReference type="Pfam" id="PF00069">
    <property type="entry name" value="Pkinase"/>
    <property type="match status" value="1"/>
</dbReference>
<dbReference type="PANTHER" id="PTHR44167">
    <property type="entry name" value="OVARIAN-SPECIFIC SERINE/THREONINE-PROTEIN KINASE LOK-RELATED"/>
    <property type="match status" value="1"/>
</dbReference>
<evidence type="ECO:0000313" key="3">
    <source>
        <dbReference type="Proteomes" id="UP001321786"/>
    </source>
</evidence>
<dbReference type="PROSITE" id="PS50011">
    <property type="entry name" value="PROTEIN_KINASE_DOM"/>
    <property type="match status" value="1"/>
</dbReference>
<reference evidence="2 3" key="1">
    <citation type="submission" date="2023-08" db="EMBL/GenBank/DDBJ databases">
        <title>Helicovermis profunda gen. nov., sp. nov., a novel mesophilic, fermentative bacterium within the Bacillota from a deep-sea hydrothermal vent chimney.</title>
        <authorList>
            <person name="Miyazaki U."/>
            <person name="Mizutani D."/>
            <person name="Hashimoto Y."/>
            <person name="Tame A."/>
            <person name="Sawayama S."/>
            <person name="Miyazaki J."/>
            <person name="Takai K."/>
            <person name="Nakagawa S."/>
        </authorList>
    </citation>
    <scope>NUCLEOTIDE SEQUENCE [LARGE SCALE GENOMIC DNA]</scope>
    <source>
        <strain evidence="2 3">S502</strain>
    </source>
</reference>
<name>A0AAU9EPV1_9FIRM</name>
<proteinExistence type="predicted"/>
<feature type="domain" description="Protein kinase" evidence="1">
    <location>
        <begin position="1"/>
        <end position="220"/>
    </location>
</feature>
<dbReference type="InterPro" id="IPR011009">
    <property type="entry name" value="Kinase-like_dom_sf"/>
</dbReference>
<dbReference type="KEGG" id="hprf:HLPR_08110"/>
<sequence>MSSSNRKEVFLVDNSNINKQYILIKMKNNILYSIELDILINLNCHGIASVIDAFVSKNSLYYVLEYIEGNQLDSIEFKIDMFNKSDIIGLVYKLSIIIDYLHSIKPYSVIHCDIKPDNIIVDNFLNIFLIDFDSAFYYNEFLGQNISFGTKEYSSPEQILFPNQINTSSDIYSFGKVVLYIMSGYFIKELFQIAMECTELIPCNRPSSMKYIINKIKLLL</sequence>
<keyword evidence="3" id="KW-1185">Reference proteome</keyword>
<protein>
    <recommendedName>
        <fullName evidence="1">Protein kinase domain-containing protein</fullName>
    </recommendedName>
</protein>
<evidence type="ECO:0000259" key="1">
    <source>
        <dbReference type="PROSITE" id="PS50011"/>
    </source>
</evidence>
<dbReference type="InterPro" id="IPR008271">
    <property type="entry name" value="Ser/Thr_kinase_AS"/>
</dbReference>